<dbReference type="Pfam" id="PF18914">
    <property type="entry name" value="DUF5666"/>
    <property type="match status" value="2"/>
</dbReference>
<dbReference type="HOGENOM" id="CLU_494915_0_0_0"/>
<name>E8MZN9_ANATU</name>
<protein>
    <recommendedName>
        <fullName evidence="7">FecR protein domain-containing protein</fullName>
    </recommendedName>
</protein>
<keyword evidence="2" id="KW-0812">Transmembrane</keyword>
<reference evidence="5 6" key="1">
    <citation type="submission" date="2010-12" db="EMBL/GenBank/DDBJ databases">
        <title>Whole genome sequence of Anaerolinea thermophila UNI-1.</title>
        <authorList>
            <person name="Narita-Yamada S."/>
            <person name="Kishi E."/>
            <person name="Watanabe Y."/>
            <person name="Takasaki K."/>
            <person name="Ankai A."/>
            <person name="Oguchi A."/>
            <person name="Fukui S."/>
            <person name="Takahashi M."/>
            <person name="Yashiro I."/>
            <person name="Hosoyama A."/>
            <person name="Sekiguchi Y."/>
            <person name="Hanada S."/>
            <person name="Fujita N."/>
        </authorList>
    </citation>
    <scope>NUCLEOTIDE SEQUENCE [LARGE SCALE GENOMIC DNA]</scope>
    <source>
        <strain evidence="6">DSM 14523 / JCM 11388 / NBRC 100420 / UNI-1</strain>
    </source>
</reference>
<feature type="domain" description="FecR protein" evidence="3">
    <location>
        <begin position="142"/>
        <end position="242"/>
    </location>
</feature>
<dbReference type="AlphaFoldDB" id="E8MZN9"/>
<proteinExistence type="predicted"/>
<evidence type="ECO:0000256" key="1">
    <source>
        <dbReference type="SAM" id="MobiDB-lite"/>
    </source>
</evidence>
<dbReference type="InterPro" id="IPR006860">
    <property type="entry name" value="FecR"/>
</dbReference>
<dbReference type="Gene3D" id="2.60.120.1440">
    <property type="match status" value="1"/>
</dbReference>
<evidence type="ECO:0000256" key="2">
    <source>
        <dbReference type="SAM" id="Phobius"/>
    </source>
</evidence>
<keyword evidence="2" id="KW-1133">Transmembrane helix</keyword>
<dbReference type="RefSeq" id="WP_013560942.1">
    <property type="nucleotide sequence ID" value="NC_014960.1"/>
</dbReference>
<dbReference type="EMBL" id="AP012029">
    <property type="protein sequence ID" value="BAJ64587.1"/>
    <property type="molecule type" value="Genomic_DNA"/>
</dbReference>
<dbReference type="Proteomes" id="UP000008922">
    <property type="component" value="Chromosome"/>
</dbReference>
<keyword evidence="6" id="KW-1185">Reference proteome</keyword>
<keyword evidence="2" id="KW-0472">Membrane</keyword>
<evidence type="ECO:0000259" key="4">
    <source>
        <dbReference type="Pfam" id="PF18914"/>
    </source>
</evidence>
<feature type="compositionally biased region" description="Low complexity" evidence="1">
    <location>
        <begin position="420"/>
        <end position="438"/>
    </location>
</feature>
<dbReference type="InParanoid" id="E8MZN9"/>
<dbReference type="KEGG" id="atm:ANT_25610"/>
<feature type="domain" description="DUF5666" evidence="4">
    <location>
        <begin position="343"/>
        <end position="397"/>
    </location>
</feature>
<dbReference type="InterPro" id="IPR043724">
    <property type="entry name" value="DUF5666"/>
</dbReference>
<dbReference type="eggNOG" id="COG4254">
    <property type="taxonomic scope" value="Bacteria"/>
</dbReference>
<feature type="transmembrane region" description="Helical" evidence="2">
    <location>
        <begin position="81"/>
        <end position="102"/>
    </location>
</feature>
<dbReference type="STRING" id="926569.ANT_25610"/>
<dbReference type="Pfam" id="PF04773">
    <property type="entry name" value="FecR"/>
    <property type="match status" value="1"/>
</dbReference>
<evidence type="ECO:0000259" key="3">
    <source>
        <dbReference type="Pfam" id="PF04773"/>
    </source>
</evidence>
<dbReference type="PANTHER" id="PTHR38731">
    <property type="entry name" value="LIPL45-RELATED LIPOPROTEIN-RELATED"/>
    <property type="match status" value="1"/>
</dbReference>
<accession>E8MZN9</accession>
<gene>
    <name evidence="5" type="ordered locus">ANT_25610</name>
</gene>
<dbReference type="OrthoDB" id="154417at2"/>
<evidence type="ECO:0000313" key="6">
    <source>
        <dbReference type="Proteomes" id="UP000008922"/>
    </source>
</evidence>
<evidence type="ECO:0008006" key="7">
    <source>
        <dbReference type="Google" id="ProtNLM"/>
    </source>
</evidence>
<feature type="domain" description="DUF5666" evidence="4">
    <location>
        <begin position="277"/>
        <end position="329"/>
    </location>
</feature>
<feature type="region of interest" description="Disordered" evidence="1">
    <location>
        <begin position="400"/>
        <end position="455"/>
    </location>
</feature>
<sequence>MSELDTALQEYLQRMEEGAPLEEILSSLPPQHAELAPLLQTASTLRHFPHPSLSPHRAREQRERVLRPLRRWEWQFLNFRLQPAIAIMAAILLMAFAALMLLRPTTTVHTATLLEVQGVVEVLRNGEWQLVSTGEKVQEGEQVRTRADSSVVLLYPDGSRTSLSAETAVNLVKLGVQGNEVLQVRLEQTSGETRHSVVPFRNASAFFEVNTPTGKAIVHGTIFSVLVDDQIFSRVAVERGVVQVVSPKEDVKLTAGQVTVVNENGDVDDPAVDFHIQGKISAIDSDQWTIAGLSITVPPDLAATLSFQVGDWVRVWGRILPDGTRIADRFDYAVNDKEKLRFTGVVESMGAAQWIISGVPVKVDSETEIEGTPQVGDVVHVAFVILEDGSWLAKEIELVEEEEQPTPTSEIPPSAEPSGTPELTPTLEVTPTLEMTPTIEPTEEGNRAGCETTDKQHPEGLRLAERYGVPYEEIMDWFCKGYGFGEIDLAYEMSAQSGIPVTDIFALRESGMGWGNIKKSVEATATPEPKVKPEKTPKPKNTPPGKKPKP</sequence>
<organism evidence="5 6">
    <name type="scientific">Anaerolinea thermophila (strain DSM 14523 / JCM 11388 / NBRC 100420 / UNI-1)</name>
    <dbReference type="NCBI Taxonomy" id="926569"/>
    <lineage>
        <taxon>Bacteria</taxon>
        <taxon>Bacillati</taxon>
        <taxon>Chloroflexota</taxon>
        <taxon>Anaerolineae</taxon>
        <taxon>Anaerolineales</taxon>
        <taxon>Anaerolineaceae</taxon>
        <taxon>Anaerolinea</taxon>
    </lineage>
</organism>
<evidence type="ECO:0000313" key="5">
    <source>
        <dbReference type="EMBL" id="BAJ64587.1"/>
    </source>
</evidence>
<feature type="region of interest" description="Disordered" evidence="1">
    <location>
        <begin position="518"/>
        <end position="550"/>
    </location>
</feature>